<evidence type="ECO:0000256" key="7">
    <source>
        <dbReference type="ARBA" id="ARBA00023136"/>
    </source>
</evidence>
<keyword evidence="7 8" id="KW-0472">Membrane</keyword>
<evidence type="ECO:0000313" key="11">
    <source>
        <dbReference type="Proteomes" id="UP000293162"/>
    </source>
</evidence>
<dbReference type="Proteomes" id="UP000293162">
    <property type="component" value="Unassembled WGS sequence"/>
</dbReference>
<protein>
    <recommendedName>
        <fullName evidence="9">Glycosyltransferase RgtA/B/C/D-like domain-containing protein</fullName>
    </recommendedName>
</protein>
<evidence type="ECO:0000256" key="3">
    <source>
        <dbReference type="ARBA" id="ARBA00022676"/>
    </source>
</evidence>
<proteinExistence type="predicted"/>
<organism evidence="10 11">
    <name type="scientific">Emticicia agri</name>
    <dbReference type="NCBI Taxonomy" id="2492393"/>
    <lineage>
        <taxon>Bacteria</taxon>
        <taxon>Pseudomonadati</taxon>
        <taxon>Bacteroidota</taxon>
        <taxon>Cytophagia</taxon>
        <taxon>Cytophagales</taxon>
        <taxon>Leadbetterellaceae</taxon>
        <taxon>Emticicia</taxon>
    </lineage>
</organism>
<feature type="domain" description="Glycosyltransferase RgtA/B/C/D-like" evidence="9">
    <location>
        <begin position="95"/>
        <end position="251"/>
    </location>
</feature>
<dbReference type="EMBL" id="SEWF01000005">
    <property type="protein sequence ID" value="RYU96752.1"/>
    <property type="molecule type" value="Genomic_DNA"/>
</dbReference>
<feature type="transmembrane region" description="Helical" evidence="8">
    <location>
        <begin position="113"/>
        <end position="132"/>
    </location>
</feature>
<dbReference type="Pfam" id="PF13231">
    <property type="entry name" value="PMT_2"/>
    <property type="match status" value="1"/>
</dbReference>
<feature type="transmembrane region" description="Helical" evidence="8">
    <location>
        <begin position="341"/>
        <end position="358"/>
    </location>
</feature>
<dbReference type="OrthoDB" id="1467253at2"/>
<dbReference type="InterPro" id="IPR050297">
    <property type="entry name" value="LipidA_mod_glycosyltrf_83"/>
</dbReference>
<keyword evidence="2" id="KW-1003">Cell membrane</keyword>
<keyword evidence="4" id="KW-0808">Transferase</keyword>
<feature type="transmembrane region" description="Helical" evidence="8">
    <location>
        <begin position="231"/>
        <end position="252"/>
    </location>
</feature>
<dbReference type="GO" id="GO:0009103">
    <property type="term" value="P:lipopolysaccharide biosynthetic process"/>
    <property type="evidence" value="ECO:0007669"/>
    <property type="project" value="UniProtKB-ARBA"/>
</dbReference>
<keyword evidence="5 8" id="KW-0812">Transmembrane</keyword>
<feature type="transmembrane region" description="Helical" evidence="8">
    <location>
        <begin position="424"/>
        <end position="440"/>
    </location>
</feature>
<sequence>MASLPKLSTYGLLAGILVLAFFLRVHNIGEHGLAGDEKYSLFVSQFVSYEGNNQRNSVRKPDSPYFTPQEFWSEKTIHDFFDSIARVDTGNGSLYTYTLHYWSKLFGLGDANLRIPSLLFNLLTIFLIFVFVKTHFKSEKLALLAAFLSAISPFYINYSQIARNYAMLFFFSLLATHLFLLIIEKEKSKQKTTIYYLLYGLIALACELCHISAFPLFLIHGLYVLLYVRQLKVWIGLGLAMLIPVAGVIAWLKSEGGQWLFDYVQNSVKVYNSLAQTSPDEYLSVATLPHIFKQLRHVVSSAFISTEGLYLHLSGLKNTLLAIVCPIIGFLCFKWLPSDKLKVITAIALVVISFLLYSTAKLPFLVLSLNIVLIGILLNYMVKNFKRPDSSLIVFLVLLVVLPFVFLILFSLQDGNTFRIIPRYVGYSYAFGIILITLLIREIWQMQSNVRYLLFLLLGVQFYLIGGIIQNIWHDNPPRYFMSFAEPRQKNPYTLAAKKIQSLYAKGDTVIYCSYKDPMPGGQYAPQYSVVDAQLTNFYLPKDSQIIQRVNPSERDKIILKKPNGKELLIVDLQGTKYRY</sequence>
<evidence type="ECO:0000256" key="5">
    <source>
        <dbReference type="ARBA" id="ARBA00022692"/>
    </source>
</evidence>
<dbReference type="GO" id="GO:0016763">
    <property type="term" value="F:pentosyltransferase activity"/>
    <property type="evidence" value="ECO:0007669"/>
    <property type="project" value="TreeGrafter"/>
</dbReference>
<name>A0A4Q5M392_9BACT</name>
<dbReference type="PANTHER" id="PTHR33908:SF11">
    <property type="entry name" value="MEMBRANE PROTEIN"/>
    <property type="match status" value="1"/>
</dbReference>
<evidence type="ECO:0000259" key="9">
    <source>
        <dbReference type="Pfam" id="PF13231"/>
    </source>
</evidence>
<evidence type="ECO:0000256" key="2">
    <source>
        <dbReference type="ARBA" id="ARBA00022475"/>
    </source>
</evidence>
<feature type="transmembrane region" description="Helical" evidence="8">
    <location>
        <begin position="164"/>
        <end position="183"/>
    </location>
</feature>
<feature type="transmembrane region" description="Helical" evidence="8">
    <location>
        <begin position="392"/>
        <end position="412"/>
    </location>
</feature>
<dbReference type="GO" id="GO:0005886">
    <property type="term" value="C:plasma membrane"/>
    <property type="evidence" value="ECO:0007669"/>
    <property type="project" value="UniProtKB-SubCell"/>
</dbReference>
<comment type="caution">
    <text evidence="10">The sequence shown here is derived from an EMBL/GenBank/DDBJ whole genome shotgun (WGS) entry which is preliminary data.</text>
</comment>
<feature type="transmembrane region" description="Helical" evidence="8">
    <location>
        <begin position="141"/>
        <end position="158"/>
    </location>
</feature>
<keyword evidence="6 8" id="KW-1133">Transmembrane helix</keyword>
<reference evidence="10 11" key="1">
    <citation type="submission" date="2019-02" db="EMBL/GenBank/DDBJ databases">
        <title>Bacterial novel species Emticicia sp. 17J42-9 isolated from soil.</title>
        <authorList>
            <person name="Jung H.-Y."/>
        </authorList>
    </citation>
    <scope>NUCLEOTIDE SEQUENCE [LARGE SCALE GENOMIC DNA]</scope>
    <source>
        <strain evidence="10 11">17J42-9</strain>
    </source>
</reference>
<gene>
    <name evidence="10" type="ORF">EWM59_04245</name>
</gene>
<evidence type="ECO:0000256" key="4">
    <source>
        <dbReference type="ARBA" id="ARBA00022679"/>
    </source>
</evidence>
<dbReference type="RefSeq" id="WP_130019711.1">
    <property type="nucleotide sequence ID" value="NZ_SEWF01000005.1"/>
</dbReference>
<dbReference type="AlphaFoldDB" id="A0A4Q5M392"/>
<accession>A0A4Q5M392</accession>
<dbReference type="PANTHER" id="PTHR33908">
    <property type="entry name" value="MANNOSYLTRANSFERASE YKCB-RELATED"/>
    <property type="match status" value="1"/>
</dbReference>
<evidence type="ECO:0000256" key="1">
    <source>
        <dbReference type="ARBA" id="ARBA00004651"/>
    </source>
</evidence>
<feature type="transmembrane region" description="Helical" evidence="8">
    <location>
        <begin position="319"/>
        <end position="336"/>
    </location>
</feature>
<comment type="subcellular location">
    <subcellularLocation>
        <location evidence="1">Cell membrane</location>
        <topology evidence="1">Multi-pass membrane protein</topology>
    </subcellularLocation>
</comment>
<keyword evidence="11" id="KW-1185">Reference proteome</keyword>
<dbReference type="InterPro" id="IPR038731">
    <property type="entry name" value="RgtA/B/C-like"/>
</dbReference>
<keyword evidence="3" id="KW-0328">Glycosyltransferase</keyword>
<feature type="transmembrane region" description="Helical" evidence="8">
    <location>
        <begin position="195"/>
        <end position="219"/>
    </location>
</feature>
<feature type="transmembrane region" description="Helical" evidence="8">
    <location>
        <begin position="452"/>
        <end position="473"/>
    </location>
</feature>
<evidence type="ECO:0000256" key="8">
    <source>
        <dbReference type="SAM" id="Phobius"/>
    </source>
</evidence>
<evidence type="ECO:0000256" key="6">
    <source>
        <dbReference type="ARBA" id="ARBA00022989"/>
    </source>
</evidence>
<evidence type="ECO:0000313" key="10">
    <source>
        <dbReference type="EMBL" id="RYU96752.1"/>
    </source>
</evidence>